<evidence type="ECO:0000259" key="1">
    <source>
        <dbReference type="Pfam" id="PF01872"/>
    </source>
</evidence>
<comment type="caution">
    <text evidence="2">The sequence shown here is derived from an EMBL/GenBank/DDBJ whole genome shotgun (WGS) entry which is preliminary data.</text>
</comment>
<dbReference type="InterPro" id="IPR050765">
    <property type="entry name" value="Riboflavin_Biosynth_HTPR"/>
</dbReference>
<sequence length="192" mass="20940">MSTTKSTAQSVAKGKVVALVYVSLDGVMENPAWSLPYFNDEHGAYAHERLFASDALLLGRETYEGFAKVWPGMTDEDGFADRINGMPKHVVSTTLESAEWNATVVKGALAEEVTALKERYERDILVYGSAALIRSLIAEGLVDELKLWVHPVVVGEGKRLFPDGTETSKWTLAGTTPFSSGALILDYRPTGE</sequence>
<dbReference type="Pfam" id="PF01872">
    <property type="entry name" value="RibD_C"/>
    <property type="match status" value="1"/>
</dbReference>
<keyword evidence="3" id="KW-1185">Reference proteome</keyword>
<organism evidence="2 3">
    <name type="scientific">Streptomyces stramineus</name>
    <dbReference type="NCBI Taxonomy" id="173861"/>
    <lineage>
        <taxon>Bacteria</taxon>
        <taxon>Bacillati</taxon>
        <taxon>Actinomycetota</taxon>
        <taxon>Actinomycetes</taxon>
        <taxon>Kitasatosporales</taxon>
        <taxon>Streptomycetaceae</taxon>
        <taxon>Streptomyces</taxon>
    </lineage>
</organism>
<name>A0ABP3KQN8_9ACTN</name>
<dbReference type="Gene3D" id="3.40.430.10">
    <property type="entry name" value="Dihydrofolate Reductase, subunit A"/>
    <property type="match status" value="1"/>
</dbReference>
<dbReference type="EMBL" id="BAAAHB010000086">
    <property type="protein sequence ID" value="GAA0485103.1"/>
    <property type="molecule type" value="Genomic_DNA"/>
</dbReference>
<dbReference type="RefSeq" id="WP_344095436.1">
    <property type="nucleotide sequence ID" value="NZ_BAAAHB010000086.1"/>
</dbReference>
<evidence type="ECO:0000313" key="3">
    <source>
        <dbReference type="Proteomes" id="UP001499895"/>
    </source>
</evidence>
<dbReference type="InterPro" id="IPR024072">
    <property type="entry name" value="DHFR-like_dom_sf"/>
</dbReference>
<dbReference type="Proteomes" id="UP001499895">
    <property type="component" value="Unassembled WGS sequence"/>
</dbReference>
<dbReference type="SUPFAM" id="SSF53597">
    <property type="entry name" value="Dihydrofolate reductase-like"/>
    <property type="match status" value="1"/>
</dbReference>
<proteinExistence type="predicted"/>
<reference evidence="3" key="1">
    <citation type="journal article" date="2019" name="Int. J. Syst. Evol. Microbiol.">
        <title>The Global Catalogue of Microorganisms (GCM) 10K type strain sequencing project: providing services to taxonomists for standard genome sequencing and annotation.</title>
        <authorList>
            <consortium name="The Broad Institute Genomics Platform"/>
            <consortium name="The Broad Institute Genome Sequencing Center for Infectious Disease"/>
            <person name="Wu L."/>
            <person name="Ma J."/>
        </authorList>
    </citation>
    <scope>NUCLEOTIDE SEQUENCE [LARGE SCALE GENOMIC DNA]</scope>
    <source>
        <strain evidence="3">JCM 10649</strain>
    </source>
</reference>
<dbReference type="PANTHER" id="PTHR38011">
    <property type="entry name" value="DIHYDROFOLATE REDUCTASE FAMILY PROTEIN (AFU_ORTHOLOGUE AFUA_8G06820)"/>
    <property type="match status" value="1"/>
</dbReference>
<evidence type="ECO:0000313" key="2">
    <source>
        <dbReference type="EMBL" id="GAA0485103.1"/>
    </source>
</evidence>
<dbReference type="PANTHER" id="PTHR38011:SF11">
    <property type="entry name" value="2,5-DIAMINO-6-RIBOSYLAMINO-4(3H)-PYRIMIDINONE 5'-PHOSPHATE REDUCTASE"/>
    <property type="match status" value="1"/>
</dbReference>
<feature type="domain" description="Bacterial bifunctional deaminase-reductase C-terminal" evidence="1">
    <location>
        <begin position="15"/>
        <end position="183"/>
    </location>
</feature>
<gene>
    <name evidence="2" type="ORF">GCM10009544_53380</name>
</gene>
<protein>
    <submittedName>
        <fullName evidence="2">Dihydrofolate reductase family protein</fullName>
    </submittedName>
</protein>
<dbReference type="InterPro" id="IPR002734">
    <property type="entry name" value="RibDG_C"/>
</dbReference>
<accession>A0ABP3KQN8</accession>